<keyword evidence="4" id="KW-1185">Reference proteome</keyword>
<evidence type="ECO:0000256" key="1">
    <source>
        <dbReference type="SAM" id="MobiDB-lite"/>
    </source>
</evidence>
<dbReference type="EMBL" id="QKXF01000082">
    <property type="protein sequence ID" value="RQM18191.1"/>
    <property type="molecule type" value="Genomic_DNA"/>
</dbReference>
<comment type="caution">
    <text evidence="2">The sequence shown here is derived from an EMBL/GenBank/DDBJ whole genome shotgun (WGS) entry which is preliminary data.</text>
</comment>
<protein>
    <submittedName>
        <fullName evidence="2">Uncharacterized protein</fullName>
    </submittedName>
</protein>
<name>A0A3M6VMW3_9STRA</name>
<dbReference type="Proteomes" id="UP000286097">
    <property type="component" value="Unassembled WGS sequence"/>
</dbReference>
<evidence type="ECO:0000313" key="2">
    <source>
        <dbReference type="EMBL" id="RMX68044.1"/>
    </source>
</evidence>
<gene>
    <name evidence="3" type="ORF">DD237_000210</name>
    <name evidence="2" type="ORF">DD238_000150</name>
</gene>
<feature type="region of interest" description="Disordered" evidence="1">
    <location>
        <begin position="1"/>
        <end position="22"/>
    </location>
</feature>
<dbReference type="EMBL" id="QLLG01000154">
    <property type="protein sequence ID" value="RMX68044.1"/>
    <property type="molecule type" value="Genomic_DNA"/>
</dbReference>
<reference evidence="4 5" key="1">
    <citation type="submission" date="2018-06" db="EMBL/GenBank/DDBJ databases">
        <title>Comparative genomics of downy mildews reveals potential adaptations to biotrophy.</title>
        <authorList>
            <person name="Fletcher K."/>
            <person name="Klosterman S.J."/>
            <person name="Derevnina L."/>
            <person name="Martin F."/>
            <person name="Koike S."/>
            <person name="Reyes Chin-Wo S."/>
            <person name="Mou B."/>
            <person name="Michelmore R."/>
        </authorList>
    </citation>
    <scope>NUCLEOTIDE SEQUENCE [LARGE SCALE GENOMIC DNA]</scope>
    <source>
        <strain evidence="3 5">R13</strain>
        <strain evidence="2 4">R14</strain>
    </source>
</reference>
<dbReference type="Proteomes" id="UP000282087">
    <property type="component" value="Unassembled WGS sequence"/>
</dbReference>
<organism evidence="2 4">
    <name type="scientific">Peronospora effusa</name>
    <dbReference type="NCBI Taxonomy" id="542832"/>
    <lineage>
        <taxon>Eukaryota</taxon>
        <taxon>Sar</taxon>
        <taxon>Stramenopiles</taxon>
        <taxon>Oomycota</taxon>
        <taxon>Peronosporomycetes</taxon>
        <taxon>Peronosporales</taxon>
        <taxon>Peronosporaceae</taxon>
        <taxon>Peronospora</taxon>
    </lineage>
</organism>
<proteinExistence type="predicted"/>
<evidence type="ECO:0000313" key="4">
    <source>
        <dbReference type="Proteomes" id="UP000282087"/>
    </source>
</evidence>
<dbReference type="AlphaFoldDB" id="A0A3M6VMW3"/>
<sequence length="84" mass="9026">MTTSPLSTKLQKSAQMPSHSNASSPAYYVAFTTTLDELNDVVYDHYQPSVAVIRNDFNNNFVPSCSAVVPGLIEKTGSALGQSD</sequence>
<evidence type="ECO:0000313" key="3">
    <source>
        <dbReference type="EMBL" id="RQM18191.1"/>
    </source>
</evidence>
<dbReference type="VEuPathDB" id="FungiDB:DD237_000210"/>
<accession>A0A3M6VMW3</accession>
<evidence type="ECO:0000313" key="5">
    <source>
        <dbReference type="Proteomes" id="UP000286097"/>
    </source>
</evidence>